<dbReference type="InterPro" id="IPR015424">
    <property type="entry name" value="PyrdxlP-dep_Trfase"/>
</dbReference>
<dbReference type="InterPro" id="IPR000277">
    <property type="entry name" value="Cys/Met-Metab_PyrdxlP-dep_enz"/>
</dbReference>
<evidence type="ECO:0000256" key="2">
    <source>
        <dbReference type="ARBA" id="ARBA00022898"/>
    </source>
</evidence>
<comment type="cofactor">
    <cofactor evidence="1">
        <name>pyridoxal 5'-phosphate</name>
        <dbReference type="ChEBI" id="CHEBI:597326"/>
    </cofactor>
</comment>
<dbReference type="PANTHER" id="PTHR42699">
    <property type="match status" value="1"/>
</dbReference>
<dbReference type="InterPro" id="IPR015422">
    <property type="entry name" value="PyrdxlP-dep_Trfase_small"/>
</dbReference>
<dbReference type="PANTHER" id="PTHR42699:SF1">
    <property type="entry name" value="CYSTATHIONINE GAMMA-SYNTHASE-RELATED"/>
    <property type="match status" value="1"/>
</dbReference>
<comment type="caution">
    <text evidence="3">The sequence shown here is derived from an EMBL/GenBank/DDBJ whole genome shotgun (WGS) entry which is preliminary data.</text>
</comment>
<dbReference type="InterPro" id="IPR015421">
    <property type="entry name" value="PyrdxlP-dep_Trfase_major"/>
</dbReference>
<gene>
    <name evidence="3" type="ORF">AYI68_g5313</name>
</gene>
<evidence type="ECO:0000313" key="4">
    <source>
        <dbReference type="Proteomes" id="UP000187455"/>
    </source>
</evidence>
<evidence type="ECO:0000256" key="1">
    <source>
        <dbReference type="ARBA" id="ARBA00001933"/>
    </source>
</evidence>
<sequence>MREIEFGSPIPEHAPFAISVSLPKWQDNINYEEGLPSAINAMKSGYPRFFIAKNIRKLTSLIEKELNLEPSSLLIFPSKKCAKRCKQFILEKECLPNHDAVRVQEYFIDAEESFSASQNYEPKLFRSTSIFLTIFDPSLYKTGKRYWQHTGEGISSRLAEYCLFFVNLRISKLLNEKKPSAVTESANFSVVDPIACSIKTPSYYKKPCMLVDNYSPRTLPPPNTSLDSESELAGAESSRFIEERYGGNLNSFYAEEAKLMLRKRISGILTESDLTKYPEQDIRDELVDRGIRSLSENDVFLTSTGMGAIFSTHRIILETIMSGKSVCFGFPYTDTIKILENFGPGMHFLGIGEGPDYTKLELLLENATDPIVALFTETPSNPLLKTPDLQRLRHLADKYNFILVVDDSIGNFVNVDTLSLADVVVSSLTKLFSGDSNVMGGSIVLNPDGRNYEKLKAGFNSFLEDLLWWEDAIFLERNSRNFLSRTRKINCNAELVFSLLSKNKNVSKIYYPKVTCSELYEKIKRKSPDAGYGGLISLVFNTADQARIFYDNLACSKGPSLGTNFTLASPYAILAHYNELDWAAQYGIDRDLIRISVGMESQEELLKIFQSALDTIE</sequence>
<dbReference type="GO" id="GO:0030170">
    <property type="term" value="F:pyridoxal phosphate binding"/>
    <property type="evidence" value="ECO:0007669"/>
    <property type="project" value="InterPro"/>
</dbReference>
<dbReference type="EMBL" id="LSSL01003345">
    <property type="protein sequence ID" value="OLY80588.1"/>
    <property type="molecule type" value="Genomic_DNA"/>
</dbReference>
<protein>
    <submittedName>
        <fullName evidence="3">Putative cystathionine gamma-synthase</fullName>
    </submittedName>
</protein>
<dbReference type="SUPFAM" id="SSF53383">
    <property type="entry name" value="PLP-dependent transferases"/>
    <property type="match status" value="1"/>
</dbReference>
<name>A0A1R0GUQ4_9FUNG</name>
<dbReference type="InterPro" id="IPR051750">
    <property type="entry name" value="Trans-sulfuration_enzymes"/>
</dbReference>
<dbReference type="STRING" id="133383.A0A1R0GUQ4"/>
<dbReference type="FunFam" id="3.90.1150.10:FF:000063">
    <property type="entry name" value="Probable cystathionine gamma-synthase"/>
    <property type="match status" value="1"/>
</dbReference>
<proteinExistence type="predicted"/>
<dbReference type="Proteomes" id="UP000187455">
    <property type="component" value="Unassembled WGS sequence"/>
</dbReference>
<dbReference type="Pfam" id="PF01053">
    <property type="entry name" value="Cys_Met_Meta_PP"/>
    <property type="match status" value="1"/>
</dbReference>
<keyword evidence="4" id="KW-1185">Reference proteome</keyword>
<dbReference type="Gene3D" id="3.90.1150.10">
    <property type="entry name" value="Aspartate Aminotransferase, domain 1"/>
    <property type="match status" value="1"/>
</dbReference>
<reference evidence="3 4" key="1">
    <citation type="journal article" date="2016" name="Mol. Biol. Evol.">
        <title>Genome-Wide Survey of Gut Fungi (Harpellales) Reveals the First Horizontally Transferred Ubiquitin Gene from a Mosquito Host.</title>
        <authorList>
            <person name="Wang Y."/>
            <person name="White M.M."/>
            <person name="Kvist S."/>
            <person name="Moncalvo J.M."/>
        </authorList>
    </citation>
    <scope>NUCLEOTIDE SEQUENCE [LARGE SCALE GENOMIC DNA]</scope>
    <source>
        <strain evidence="3 4">ALG-7-W6</strain>
    </source>
</reference>
<dbReference type="GO" id="GO:0003962">
    <property type="term" value="F:cystathionine gamma-synthase activity"/>
    <property type="evidence" value="ECO:0007669"/>
    <property type="project" value="TreeGrafter"/>
</dbReference>
<dbReference type="Gene3D" id="3.40.640.10">
    <property type="entry name" value="Type I PLP-dependent aspartate aminotransferase-like (Major domain)"/>
    <property type="match status" value="1"/>
</dbReference>
<accession>A0A1R0GUQ4</accession>
<organism evidence="3 4">
    <name type="scientific">Smittium mucronatum</name>
    <dbReference type="NCBI Taxonomy" id="133383"/>
    <lineage>
        <taxon>Eukaryota</taxon>
        <taxon>Fungi</taxon>
        <taxon>Fungi incertae sedis</taxon>
        <taxon>Zoopagomycota</taxon>
        <taxon>Kickxellomycotina</taxon>
        <taxon>Harpellomycetes</taxon>
        <taxon>Harpellales</taxon>
        <taxon>Legeriomycetaceae</taxon>
        <taxon>Smittium</taxon>
    </lineage>
</organism>
<keyword evidence="2" id="KW-0663">Pyridoxal phosphate</keyword>
<dbReference type="GO" id="GO:0019346">
    <property type="term" value="P:transsulfuration"/>
    <property type="evidence" value="ECO:0007669"/>
    <property type="project" value="InterPro"/>
</dbReference>
<evidence type="ECO:0000313" key="3">
    <source>
        <dbReference type="EMBL" id="OLY80588.1"/>
    </source>
</evidence>
<dbReference type="AlphaFoldDB" id="A0A1R0GUQ4"/>
<dbReference type="OrthoDB" id="10047078at2759"/>